<keyword evidence="1" id="KW-0812">Transmembrane</keyword>
<dbReference type="Proteomes" id="UP000285961">
    <property type="component" value="Unassembled WGS sequence"/>
</dbReference>
<dbReference type="Pfam" id="PF12146">
    <property type="entry name" value="Hydrolase_4"/>
    <property type="match status" value="1"/>
</dbReference>
<feature type="transmembrane region" description="Helical" evidence="1">
    <location>
        <begin position="280"/>
        <end position="299"/>
    </location>
</feature>
<evidence type="ECO:0000256" key="1">
    <source>
        <dbReference type="SAM" id="Phobius"/>
    </source>
</evidence>
<feature type="transmembrane region" description="Helical" evidence="1">
    <location>
        <begin position="379"/>
        <end position="398"/>
    </location>
</feature>
<organism evidence="3 4">
    <name type="scientific">Candidatus Abyssobacteria bacterium SURF_17</name>
    <dbReference type="NCBI Taxonomy" id="2093361"/>
    <lineage>
        <taxon>Bacteria</taxon>
        <taxon>Pseudomonadati</taxon>
        <taxon>Candidatus Hydrogenedentota</taxon>
        <taxon>Candidatus Abyssobacteria</taxon>
    </lineage>
</organism>
<dbReference type="EMBL" id="QZKI01000136">
    <property type="protein sequence ID" value="RJP64699.1"/>
    <property type="molecule type" value="Genomic_DNA"/>
</dbReference>
<evidence type="ECO:0000313" key="3">
    <source>
        <dbReference type="EMBL" id="RJP64699.1"/>
    </source>
</evidence>
<dbReference type="PANTHER" id="PTHR22946">
    <property type="entry name" value="DIENELACTONE HYDROLASE DOMAIN-CONTAINING PROTEIN-RELATED"/>
    <property type="match status" value="1"/>
</dbReference>
<reference evidence="3 4" key="1">
    <citation type="journal article" date="2017" name="ISME J.">
        <title>Energy and carbon metabolisms in a deep terrestrial subsurface fluid microbial community.</title>
        <authorList>
            <person name="Momper L."/>
            <person name="Jungbluth S.P."/>
            <person name="Lee M.D."/>
            <person name="Amend J.P."/>
        </authorList>
    </citation>
    <scope>NUCLEOTIDE SEQUENCE [LARGE SCALE GENOMIC DNA]</scope>
    <source>
        <strain evidence="3">SURF_17</strain>
    </source>
</reference>
<comment type="caution">
    <text evidence="3">The sequence shown here is derived from an EMBL/GenBank/DDBJ whole genome shotgun (WGS) entry which is preliminary data.</text>
</comment>
<gene>
    <name evidence="3" type="ORF">C4532_18830</name>
</gene>
<dbReference type="InterPro" id="IPR022742">
    <property type="entry name" value="Hydrolase_4"/>
</dbReference>
<proteinExistence type="predicted"/>
<evidence type="ECO:0000259" key="2">
    <source>
        <dbReference type="Pfam" id="PF12146"/>
    </source>
</evidence>
<dbReference type="AlphaFoldDB" id="A0A419EP72"/>
<accession>A0A419EP72</accession>
<keyword evidence="3" id="KW-0378">Hydrolase</keyword>
<dbReference type="InterPro" id="IPR029058">
    <property type="entry name" value="AB_hydrolase_fold"/>
</dbReference>
<sequence>MSRIKKLIALGVTVLLLVLLFVSYLRSAAYRDSFDRREVMIAGSMPAQVYLPEAQGAPIVIVAHGFTADKEMMQSLAYSLVRDGLAVVTFDFRGHGQNTTNFDHNRLQEDMKEVVDFAKNLNEKMPATFFGSFKQVDTTRIALMGHSMGGGAVVTYGAHDPDIDATVPISGVSARVTEDLPRNLFIIYAEKDPADLHQAAQQMLKASAGEVENLAPNTTYGSFADGSARRLSMVKGTDHLTILFSMDAHRQMLDWLHQVWGLPPRTGEVSDPRLARMGQMYIVSLLLFFCCCYGMAWYFPTIPKRTGREIMLNLVFLAIVCFITLFVIRLAPPLSFLPMPVGDYLVSYFFVVGIIYCLVASRRGNIDLVDFFPSPGKTIFAAFVLFLLVYLTFGTITTDVWYRQLFTGQRLLWALVLLPLLLPFFIGFEASFKRGSTLVALVGSLIGILIVLGMIRLGVGLRLTDDFVMLIIIPMMIYNIIFQLFSIYVYRLSRNYFLTALFHAMIMAWQYAILFPIS</sequence>
<feature type="domain" description="Serine aminopeptidase S33" evidence="2">
    <location>
        <begin position="59"/>
        <end position="168"/>
    </location>
</feature>
<dbReference type="GO" id="GO:0016787">
    <property type="term" value="F:hydrolase activity"/>
    <property type="evidence" value="ECO:0007669"/>
    <property type="project" value="UniProtKB-KW"/>
</dbReference>
<feature type="transmembrane region" description="Helical" evidence="1">
    <location>
        <begin position="496"/>
        <end position="517"/>
    </location>
</feature>
<feature type="transmembrane region" description="Helical" evidence="1">
    <location>
        <begin position="337"/>
        <end position="359"/>
    </location>
</feature>
<name>A0A419EP72_9BACT</name>
<dbReference type="InterPro" id="IPR050261">
    <property type="entry name" value="FrsA_esterase"/>
</dbReference>
<keyword evidence="1" id="KW-1133">Transmembrane helix</keyword>
<dbReference type="SUPFAM" id="SSF53474">
    <property type="entry name" value="alpha/beta-Hydrolases"/>
    <property type="match status" value="1"/>
</dbReference>
<feature type="transmembrane region" description="Helical" evidence="1">
    <location>
        <begin position="311"/>
        <end position="331"/>
    </location>
</feature>
<keyword evidence="1" id="KW-0472">Membrane</keyword>
<dbReference type="Gene3D" id="3.40.50.1820">
    <property type="entry name" value="alpha/beta hydrolase"/>
    <property type="match status" value="1"/>
</dbReference>
<protein>
    <submittedName>
        <fullName evidence="3">Alpha/beta fold hydrolase</fullName>
    </submittedName>
</protein>
<feature type="transmembrane region" description="Helical" evidence="1">
    <location>
        <begin position="467"/>
        <end position="489"/>
    </location>
</feature>
<feature type="transmembrane region" description="Helical" evidence="1">
    <location>
        <begin position="410"/>
        <end position="428"/>
    </location>
</feature>
<feature type="transmembrane region" description="Helical" evidence="1">
    <location>
        <begin position="435"/>
        <end position="455"/>
    </location>
</feature>
<evidence type="ECO:0000313" key="4">
    <source>
        <dbReference type="Proteomes" id="UP000285961"/>
    </source>
</evidence>